<reference evidence="1" key="1">
    <citation type="journal article" date="2020" name="mSystems">
        <title>Genome- and Community-Level Interaction Insights into Carbon Utilization and Element Cycling Functions of Hydrothermarchaeota in Hydrothermal Sediment.</title>
        <authorList>
            <person name="Zhou Z."/>
            <person name="Liu Y."/>
            <person name="Xu W."/>
            <person name="Pan J."/>
            <person name="Luo Z.H."/>
            <person name="Li M."/>
        </authorList>
    </citation>
    <scope>NUCLEOTIDE SEQUENCE [LARGE SCALE GENOMIC DNA]</scope>
    <source>
        <strain evidence="1">SpSt-780</strain>
    </source>
</reference>
<comment type="caution">
    <text evidence="1">The sequence shown here is derived from an EMBL/GenBank/DDBJ whole genome shotgun (WGS) entry which is preliminary data.</text>
</comment>
<gene>
    <name evidence="1" type="ORF">ENV67_05540</name>
</gene>
<protein>
    <submittedName>
        <fullName evidence="1">Uncharacterized protein</fullName>
    </submittedName>
</protein>
<proteinExistence type="predicted"/>
<sequence length="333" mass="39564">MKYSIDKIFLVNDKIWFTIRFYASEGYEGIGGIGYFDYKRRKIGIASFPEIVDHSISDAVLIGKRFFIALFDEHEYGPIEVRKIIEFNTLDCSYRIYTFRYSLFTNFTIENIWKLDDKILAFYTGNEIVFLNTENYEWKRFSLYCEVKNDSAPLFLESNSDTDAIYIIGSRKNYYFSKKIIKYCKKGERFFPVYFTWYQTIEVISPYAITGIGDFSPYLYSIISKRTTMWDSRDVDEAIFIQNKKYGNLKFYYSPIISMKKIKKSYYKVKIKGAYLDLSDVDLILKKTAEKIIPPPEWKTFSDSPFEDMEKEVGIMKSDYKKDPYPQKRIIDF</sequence>
<evidence type="ECO:0000313" key="1">
    <source>
        <dbReference type="EMBL" id="HGW91988.1"/>
    </source>
</evidence>
<dbReference type="AlphaFoldDB" id="A0A7C4YS30"/>
<organism evidence="1">
    <name type="scientific">candidate division WOR-3 bacterium</name>
    <dbReference type="NCBI Taxonomy" id="2052148"/>
    <lineage>
        <taxon>Bacteria</taxon>
        <taxon>Bacteria division WOR-3</taxon>
    </lineage>
</organism>
<dbReference type="EMBL" id="DTHG01000069">
    <property type="protein sequence ID" value="HGW91988.1"/>
    <property type="molecule type" value="Genomic_DNA"/>
</dbReference>
<name>A0A7C4YS30_UNCW3</name>
<accession>A0A7C4YS30</accession>